<evidence type="ECO:0000256" key="3">
    <source>
        <dbReference type="ARBA" id="ARBA00022692"/>
    </source>
</evidence>
<dbReference type="InterPro" id="IPR018076">
    <property type="entry name" value="T2SS_GspF_dom"/>
</dbReference>
<evidence type="ECO:0000259" key="7">
    <source>
        <dbReference type="Pfam" id="PF00482"/>
    </source>
</evidence>
<organism evidence="8 9">
    <name type="scientific">Raoultibacter timonensis</name>
    <dbReference type="NCBI Taxonomy" id="1907662"/>
    <lineage>
        <taxon>Bacteria</taxon>
        <taxon>Bacillati</taxon>
        <taxon>Actinomycetota</taxon>
        <taxon>Coriobacteriia</taxon>
        <taxon>Eggerthellales</taxon>
        <taxon>Eggerthellaceae</taxon>
        <taxon>Raoultibacter</taxon>
    </lineage>
</organism>
<name>A0ABM7WM75_9ACTN</name>
<keyword evidence="4 6" id="KW-1133">Transmembrane helix</keyword>
<keyword evidence="3 6" id="KW-0812">Transmembrane</keyword>
<dbReference type="Proteomes" id="UP001320544">
    <property type="component" value="Chromosome"/>
</dbReference>
<keyword evidence="5 6" id="KW-0472">Membrane</keyword>
<dbReference type="EMBL" id="AP025564">
    <property type="protein sequence ID" value="BDE97507.1"/>
    <property type="molecule type" value="Genomic_DNA"/>
</dbReference>
<feature type="transmembrane region" description="Helical" evidence="6">
    <location>
        <begin position="244"/>
        <end position="266"/>
    </location>
</feature>
<accession>A0ABM7WM75</accession>
<evidence type="ECO:0000256" key="4">
    <source>
        <dbReference type="ARBA" id="ARBA00022989"/>
    </source>
</evidence>
<evidence type="ECO:0000256" key="2">
    <source>
        <dbReference type="ARBA" id="ARBA00022475"/>
    </source>
</evidence>
<evidence type="ECO:0000256" key="6">
    <source>
        <dbReference type="SAM" id="Phobius"/>
    </source>
</evidence>
<gene>
    <name evidence="8" type="ORF">CE91St30_28400</name>
</gene>
<dbReference type="PANTHER" id="PTHR35007">
    <property type="entry name" value="INTEGRAL MEMBRANE PROTEIN-RELATED"/>
    <property type="match status" value="1"/>
</dbReference>
<sequence length="272" mass="28954">MLGSWADGLAGLECGGVSAWEIGLACRESIKPTFGSVRRRANALSGKRVERFDALALRAGLGSTLTRVGFDSARLCLALLYFGVGLVGGSVFSLELAVLLGFGCSVAGWLALGSALRKEAGLRSGRLGSQLGEMAEVVALGLRSGLSFDRALALYCTHFDSGFARDCERARQQWTLGLVSREKALRALADSYDSAMLSRIVENVVRSLRFGTSLAETLESAAVEARSVHKAEVEERVAKAPVKMLIPVGTLILPAMLIFVLGPIMLDLMEGM</sequence>
<dbReference type="Pfam" id="PF00482">
    <property type="entry name" value="T2SSF"/>
    <property type="match status" value="1"/>
</dbReference>
<evidence type="ECO:0000256" key="5">
    <source>
        <dbReference type="ARBA" id="ARBA00023136"/>
    </source>
</evidence>
<evidence type="ECO:0000313" key="8">
    <source>
        <dbReference type="EMBL" id="BDE97507.1"/>
    </source>
</evidence>
<evidence type="ECO:0000313" key="9">
    <source>
        <dbReference type="Proteomes" id="UP001320544"/>
    </source>
</evidence>
<proteinExistence type="predicted"/>
<feature type="transmembrane region" description="Helical" evidence="6">
    <location>
        <begin position="98"/>
        <end position="116"/>
    </location>
</feature>
<feature type="domain" description="Type II secretion system protein GspF" evidence="7">
    <location>
        <begin position="136"/>
        <end position="261"/>
    </location>
</feature>
<keyword evidence="2" id="KW-1003">Cell membrane</keyword>
<comment type="subcellular location">
    <subcellularLocation>
        <location evidence="1">Cell membrane</location>
        <topology evidence="1">Multi-pass membrane protein</topology>
    </subcellularLocation>
</comment>
<keyword evidence="9" id="KW-1185">Reference proteome</keyword>
<evidence type="ECO:0000256" key="1">
    <source>
        <dbReference type="ARBA" id="ARBA00004651"/>
    </source>
</evidence>
<dbReference type="PANTHER" id="PTHR35007:SF2">
    <property type="entry name" value="PILUS ASSEMBLE PROTEIN"/>
    <property type="match status" value="1"/>
</dbReference>
<protein>
    <recommendedName>
        <fullName evidence="7">Type II secretion system protein GspF domain-containing protein</fullName>
    </recommendedName>
</protein>
<reference evidence="8 9" key="1">
    <citation type="submission" date="2022-01" db="EMBL/GenBank/DDBJ databases">
        <title>Novel bile acid biosynthetic pathways are enriched in the microbiome of centenarians.</title>
        <authorList>
            <person name="Sato Y."/>
            <person name="Atarashi K."/>
            <person name="Plichta R.D."/>
            <person name="Arai Y."/>
            <person name="Sasajima S."/>
            <person name="Kearney M.S."/>
            <person name="Suda W."/>
            <person name="Takeshita K."/>
            <person name="Sasaki T."/>
            <person name="Okamoto S."/>
            <person name="Skelly N.A."/>
            <person name="Okamura Y."/>
            <person name="Vlamakis H."/>
            <person name="Li Y."/>
            <person name="Tanoue T."/>
            <person name="Takei H."/>
            <person name="Nittono H."/>
            <person name="Narushima S."/>
            <person name="Irie J."/>
            <person name="Itoh H."/>
            <person name="Moriya K."/>
            <person name="Sugiura Y."/>
            <person name="Suematsu M."/>
            <person name="Moritoki N."/>
            <person name="Shibata S."/>
            <person name="Littman R.D."/>
            <person name="Fischbach A.M."/>
            <person name="Uwamino Y."/>
            <person name="Inoue T."/>
            <person name="Honda A."/>
            <person name="Hattori M."/>
            <person name="Murai T."/>
            <person name="Xavier J.R."/>
            <person name="Hirose N."/>
            <person name="Honda K."/>
        </authorList>
    </citation>
    <scope>NUCLEOTIDE SEQUENCE [LARGE SCALE GENOMIC DNA]</scope>
    <source>
        <strain evidence="8 9">CE91-St30</strain>
    </source>
</reference>